<sequence length="336" mass="34486">MTMTVIAGDRLTTQALVVVPIVDEWTGSAPESVRARSLSPGAFAHVADGQLVVTGRPARALPSLDTTARTLEVVLDRPGRAPQRVELVVPAGSALPWRGPAVPLAATAVAVAGRVREKDHPHSPVADATVEVRGVAPRRLVALRAPLALAHDAGVTVGGRALTETGTTTASATPAGSDRVVVASPTGIGGGTVLAFGERRREEHVTVQGLEPGNVVVLRLPLVRSVPDGAPVRRHTTGALTGATSLVRAALPGDGLLVTVANSNAPVVEVSDGGRTELRSTNLRTDGDGGWRLDGARGISRIELTVNATGLATYGPVNHPLLGTSDPNVLDVEMSV</sequence>
<comment type="caution">
    <text evidence="1">The sequence shown here is derived from an EMBL/GenBank/DDBJ whole genome shotgun (WGS) entry which is preliminary data.</text>
</comment>
<protein>
    <submittedName>
        <fullName evidence="1">Uncharacterized protein</fullName>
    </submittedName>
</protein>
<proteinExistence type="predicted"/>
<gene>
    <name evidence="1" type="ORF">W59_29949</name>
</gene>
<dbReference type="EMBL" id="AJJH01000162">
    <property type="protein sequence ID" value="EID74491.1"/>
    <property type="molecule type" value="Genomic_DNA"/>
</dbReference>
<evidence type="ECO:0000313" key="2">
    <source>
        <dbReference type="Proteomes" id="UP000006447"/>
    </source>
</evidence>
<dbReference type="AlphaFoldDB" id="I0WDM5"/>
<reference evidence="1 2" key="1">
    <citation type="journal article" date="2012" name="J. Bacteriol.">
        <title>Draft genome sequence of the nitrophenol-degrading actinomycete Rhodococcus imtechensis RKJ300.</title>
        <authorList>
            <person name="Vikram S."/>
            <person name="Kumar S."/>
            <person name="Subramanian S."/>
            <person name="Raghava G.P."/>
        </authorList>
    </citation>
    <scope>NUCLEOTIDE SEQUENCE [LARGE SCALE GENOMIC DNA]</scope>
    <source>
        <strain evidence="1 2">RKJ300</strain>
    </source>
</reference>
<evidence type="ECO:0000313" key="1">
    <source>
        <dbReference type="EMBL" id="EID74491.1"/>
    </source>
</evidence>
<dbReference type="PATRIC" id="fig|1165867.3.peg.6126"/>
<dbReference type="Proteomes" id="UP000006447">
    <property type="component" value="Unassembled WGS sequence"/>
</dbReference>
<accession>I0WDM5</accession>
<organism evidence="1 2">
    <name type="scientific">Rhodococcus opacus RKJ300 = JCM 13270</name>
    <dbReference type="NCBI Taxonomy" id="1165867"/>
    <lineage>
        <taxon>Bacteria</taxon>
        <taxon>Bacillati</taxon>
        <taxon>Actinomycetota</taxon>
        <taxon>Actinomycetes</taxon>
        <taxon>Mycobacteriales</taxon>
        <taxon>Nocardiaceae</taxon>
        <taxon>Rhodococcus</taxon>
    </lineage>
</organism>
<name>I0WDM5_RHOOP</name>